<dbReference type="Proteomes" id="UP000321412">
    <property type="component" value="Unassembled WGS sequence"/>
</dbReference>
<evidence type="ECO:0000313" key="1">
    <source>
        <dbReference type="EMBL" id="TXD32767.1"/>
    </source>
</evidence>
<reference evidence="1 2" key="1">
    <citation type="submission" date="2019-08" db="EMBL/GenBank/DDBJ databases">
        <title>Bradymonadales sp. TMQ4.</title>
        <authorList>
            <person name="Liang Q."/>
        </authorList>
    </citation>
    <scope>NUCLEOTIDE SEQUENCE [LARGE SCALE GENOMIC DNA]</scope>
    <source>
        <strain evidence="1 2">TMQ4</strain>
    </source>
</reference>
<name>A0A5C6WVH8_9DELT</name>
<protein>
    <submittedName>
        <fullName evidence="1">DUF4916 domain-containing protein</fullName>
    </submittedName>
</protein>
<accession>A0A5C6WVH8</accession>
<sequence>FAGGRGDLVRQAVAHAGWGR</sequence>
<feature type="non-terminal residue" evidence="1">
    <location>
        <position position="1"/>
    </location>
</feature>
<gene>
    <name evidence="1" type="ORF">FRC98_20895</name>
</gene>
<comment type="caution">
    <text evidence="1">The sequence shown here is derived from an EMBL/GenBank/DDBJ whole genome shotgun (WGS) entry which is preliminary data.</text>
</comment>
<keyword evidence="2" id="KW-1185">Reference proteome</keyword>
<organism evidence="1 2">
    <name type="scientific">Lujinxingia vulgaris</name>
    <dbReference type="NCBI Taxonomy" id="2600176"/>
    <lineage>
        <taxon>Bacteria</taxon>
        <taxon>Deltaproteobacteria</taxon>
        <taxon>Bradymonadales</taxon>
        <taxon>Lujinxingiaceae</taxon>
        <taxon>Lujinxingia</taxon>
    </lineage>
</organism>
<evidence type="ECO:0000313" key="2">
    <source>
        <dbReference type="Proteomes" id="UP000321412"/>
    </source>
</evidence>
<dbReference type="AlphaFoldDB" id="A0A5C6WVH8"/>
<dbReference type="EMBL" id="VOSM01000064">
    <property type="protein sequence ID" value="TXD32767.1"/>
    <property type="molecule type" value="Genomic_DNA"/>
</dbReference>
<proteinExistence type="predicted"/>